<protein>
    <recommendedName>
        <fullName evidence="3">DUF2190 family protein</fullName>
    </recommendedName>
</protein>
<dbReference type="InterPro" id="IPR054438">
    <property type="entry name" value="Struct_cement_gp24/gp6"/>
</dbReference>
<organism evidence="1 2">
    <name type="scientific">Caulobacter hibisci</name>
    <dbReference type="NCBI Taxonomy" id="2035993"/>
    <lineage>
        <taxon>Bacteria</taxon>
        <taxon>Pseudomonadati</taxon>
        <taxon>Pseudomonadota</taxon>
        <taxon>Alphaproteobacteria</taxon>
        <taxon>Caulobacterales</taxon>
        <taxon>Caulobacteraceae</taxon>
        <taxon>Caulobacter</taxon>
    </lineage>
</organism>
<evidence type="ECO:0000313" key="1">
    <source>
        <dbReference type="EMBL" id="MBI1682379.1"/>
    </source>
</evidence>
<keyword evidence="2" id="KW-1185">Reference proteome</keyword>
<dbReference type="Pfam" id="PF22758">
    <property type="entry name" value="Phage_cement"/>
    <property type="match status" value="1"/>
</dbReference>
<proteinExistence type="predicted"/>
<sequence length="152" mass="15372">MAIVQDIFNPAPAVGYPGMVANGETSNRISRTVEDAAGIAFGKAAFRGSGDHGVTATPAAGTFMGIVMADHGLAVVPGGPAADIVPQYREAGLLNEGQIWVTAGSNTTDGAAVYVTSGFVFTATSSGNTAIPAVFDDTVSSGALVRLRVRRS</sequence>
<dbReference type="Proteomes" id="UP000639859">
    <property type="component" value="Unassembled WGS sequence"/>
</dbReference>
<gene>
    <name evidence="1" type="ORF">I4Q42_01710</name>
</gene>
<dbReference type="RefSeq" id="WP_198574335.1">
    <property type="nucleotide sequence ID" value="NZ_JADWOX010000001.1"/>
</dbReference>
<dbReference type="EMBL" id="JADWOX010000001">
    <property type="protein sequence ID" value="MBI1682379.1"/>
    <property type="molecule type" value="Genomic_DNA"/>
</dbReference>
<evidence type="ECO:0008006" key="3">
    <source>
        <dbReference type="Google" id="ProtNLM"/>
    </source>
</evidence>
<name>A0ABS0SSP1_9CAUL</name>
<comment type="caution">
    <text evidence="1">The sequence shown here is derived from an EMBL/GenBank/DDBJ whole genome shotgun (WGS) entry which is preliminary data.</text>
</comment>
<reference evidence="1 2" key="1">
    <citation type="submission" date="2020-11" db="EMBL/GenBank/DDBJ databases">
        <title>genome sequence of strain KACC 18849.</title>
        <authorList>
            <person name="Gao J."/>
            <person name="Zhang X."/>
        </authorList>
    </citation>
    <scope>NUCLEOTIDE SEQUENCE [LARGE SCALE GENOMIC DNA]</scope>
    <source>
        <strain evidence="1 2">KACC 18849</strain>
    </source>
</reference>
<accession>A0ABS0SSP1</accession>
<evidence type="ECO:0000313" key="2">
    <source>
        <dbReference type="Proteomes" id="UP000639859"/>
    </source>
</evidence>